<evidence type="ECO:0000313" key="1">
    <source>
        <dbReference type="EMBL" id="KKL68420.1"/>
    </source>
</evidence>
<proteinExistence type="predicted"/>
<organism evidence="1">
    <name type="scientific">marine sediment metagenome</name>
    <dbReference type="NCBI Taxonomy" id="412755"/>
    <lineage>
        <taxon>unclassified sequences</taxon>
        <taxon>metagenomes</taxon>
        <taxon>ecological metagenomes</taxon>
    </lineage>
</organism>
<protein>
    <submittedName>
        <fullName evidence="1">Uncharacterized protein</fullName>
    </submittedName>
</protein>
<comment type="caution">
    <text evidence="1">The sequence shown here is derived from an EMBL/GenBank/DDBJ whole genome shotgun (WGS) entry which is preliminary data.</text>
</comment>
<accession>A0A0F9GG65</accession>
<dbReference type="EMBL" id="LAZR01026536">
    <property type="protein sequence ID" value="KKL68420.1"/>
    <property type="molecule type" value="Genomic_DNA"/>
</dbReference>
<name>A0A0F9GG65_9ZZZZ</name>
<gene>
    <name evidence="1" type="ORF">LCGC14_2125190</name>
</gene>
<feature type="non-terminal residue" evidence="1">
    <location>
        <position position="1"/>
    </location>
</feature>
<dbReference type="AlphaFoldDB" id="A0A0F9GG65"/>
<sequence>LLSEGSLSESIENASRLNPGKVSELNNSLKDVISERNNAISLFTNSKNNGKEGCLRCQDDLDISDNPSITITDNNLKPKSLNNIELNNNDRGDCDMVKGDITKQLGMQNLSQIAGKAIVIGSKIVDKKVAEGGTVMDTVFKKPSTYINIGGGIALQLLGLSKTIKKKALKDFLVTAGSYMTAEIVTVAVEAARLDIGLGTGITARRRHIGGLSTSIRRGQAAVARGLPSRQISIRQSEFSPTGAGGVALF</sequence>
<reference evidence="1" key="1">
    <citation type="journal article" date="2015" name="Nature">
        <title>Complex archaea that bridge the gap between prokaryotes and eukaryotes.</title>
        <authorList>
            <person name="Spang A."/>
            <person name="Saw J.H."/>
            <person name="Jorgensen S.L."/>
            <person name="Zaremba-Niedzwiedzka K."/>
            <person name="Martijn J."/>
            <person name="Lind A.E."/>
            <person name="van Eijk R."/>
            <person name="Schleper C."/>
            <person name="Guy L."/>
            <person name="Ettema T.J."/>
        </authorList>
    </citation>
    <scope>NUCLEOTIDE SEQUENCE</scope>
</reference>